<dbReference type="PANTHER" id="PTHR35528:SF3">
    <property type="entry name" value="BLL1675 PROTEIN"/>
    <property type="match status" value="1"/>
</dbReference>
<dbReference type="InterPro" id="IPR052183">
    <property type="entry name" value="IS_Transposase"/>
</dbReference>
<dbReference type="Pfam" id="PF13610">
    <property type="entry name" value="DDE_Tnp_IS240"/>
    <property type="match status" value="1"/>
</dbReference>
<dbReference type="PANTHER" id="PTHR35528">
    <property type="entry name" value="BLL1675 PROTEIN"/>
    <property type="match status" value="1"/>
</dbReference>
<evidence type="ECO:0000259" key="1">
    <source>
        <dbReference type="Pfam" id="PF13610"/>
    </source>
</evidence>
<evidence type="ECO:0000313" key="3">
    <source>
        <dbReference type="Proteomes" id="UP000094638"/>
    </source>
</evidence>
<name>A0ABX3BBH3_9VIBR</name>
<dbReference type="EMBL" id="AJZO02000029">
    <property type="protein sequence ID" value="OEF54810.1"/>
    <property type="molecule type" value="Genomic_DNA"/>
</dbReference>
<reference evidence="2 3" key="1">
    <citation type="journal article" date="2012" name="Science">
        <title>Ecological populations of bacteria act as socially cohesive units of antibiotic production and resistance.</title>
        <authorList>
            <person name="Cordero O.X."/>
            <person name="Wildschutte H."/>
            <person name="Kirkup B."/>
            <person name="Proehl S."/>
            <person name="Ngo L."/>
            <person name="Hussain F."/>
            <person name="Le Roux F."/>
            <person name="Mincer T."/>
            <person name="Polz M.F."/>
        </authorList>
    </citation>
    <scope>NUCLEOTIDE SEQUENCE [LARGE SCALE GENOMIC DNA]</scope>
    <source>
        <strain evidence="2 3">1F-267</strain>
    </source>
</reference>
<dbReference type="Proteomes" id="UP000094638">
    <property type="component" value="Unassembled WGS sequence"/>
</dbReference>
<proteinExistence type="predicted"/>
<keyword evidence="3" id="KW-1185">Reference proteome</keyword>
<evidence type="ECO:0000313" key="2">
    <source>
        <dbReference type="EMBL" id="OEF54810.1"/>
    </source>
</evidence>
<sequence length="139" mass="15425">MVYQAGYCQAINLRGTRVKSLAPLVAAIHPQTNSPFPGVVGEANGHVIDFLLCDRHDEKAARAFFTKAIGYNGLSEKVVIDKSGTNALALHNINVQLWLTEKRLNLIEVFQVKYLNNIVEQSHRKVKGKIHQCLGGEFV</sequence>
<dbReference type="InterPro" id="IPR032874">
    <property type="entry name" value="DDE_dom"/>
</dbReference>
<protein>
    <submittedName>
        <fullName evidence="2">DDE domain-containing protein</fullName>
    </submittedName>
</protein>
<comment type="caution">
    <text evidence="2">The sequence shown here is derived from an EMBL/GenBank/DDBJ whole genome shotgun (WGS) entry which is preliminary data.</text>
</comment>
<organism evidence="2 3">
    <name type="scientific">Vibrio tasmaniensis 1F-267</name>
    <dbReference type="NCBI Taxonomy" id="1191324"/>
    <lineage>
        <taxon>Bacteria</taxon>
        <taxon>Pseudomonadati</taxon>
        <taxon>Pseudomonadota</taxon>
        <taxon>Gammaproteobacteria</taxon>
        <taxon>Vibrionales</taxon>
        <taxon>Vibrionaceae</taxon>
        <taxon>Vibrio</taxon>
    </lineage>
</organism>
<gene>
    <name evidence="2" type="ORF">A163_15060</name>
</gene>
<accession>A0ABX3BBH3</accession>
<feature type="domain" description="DDE" evidence="1">
    <location>
        <begin position="44"/>
        <end position="131"/>
    </location>
</feature>